<protein>
    <recommendedName>
        <fullName evidence="4">Exosome complex component RRP45</fullName>
    </recommendedName>
    <alternativeName>
        <fullName evidence="10">Exosome component 9</fullName>
    </alternativeName>
</protein>
<sequence length="447" mass="49564">MREVPLTICEREFILKAIAERRRLDGREAYDYRKLKITFGIDRGCCSVELGLTRVLAQVSCEITEPKQTRPTEGLLNVNLELSPMAAPHFEAGRLSEYGVELNRLLERCIKDSRCIDTESLCIIAGEKVFSVRVDVHVLNEEGNIMDCASIAAMAALAHFRRPDVTVDGEEVTIHKAEEREPIPLSLHHMPICVTFAFYEQGKYLLVDPTEKEEKVMDGKMVIAMNKHREICTLQMTGNMLLLKDQVLRCSNIAVVKVIEITELIHKALENDSKARSSGEKFGFAASQEPTKVTTNQQQAQEVDTEVAMEMAYQLLENGKDDEEEMESVSEVKILGPGTGAIGEGGANTWGVESEEENRMKENKTSQVNKKGATAVVDITGELSGDSEEEEVVVLEELDDTKTGKGKGDNKAPDTIDLTSTLKSISKDSKSPAKTGEKLKKKKKTAR</sequence>
<accession>A0A1S3JT43</accession>
<dbReference type="GO" id="GO:0016075">
    <property type="term" value="P:rRNA catabolic process"/>
    <property type="evidence" value="ECO:0007669"/>
    <property type="project" value="TreeGrafter"/>
</dbReference>
<dbReference type="GO" id="GO:0000467">
    <property type="term" value="P:exonucleolytic trimming to generate mature 3'-end of 5.8S rRNA from tricistronic rRNA transcript (SSU-rRNA, 5.8S rRNA, LSU-rRNA)"/>
    <property type="evidence" value="ECO:0007669"/>
    <property type="project" value="TreeGrafter"/>
</dbReference>
<dbReference type="GO" id="GO:0034475">
    <property type="term" value="P:U4 snRNA 3'-end processing"/>
    <property type="evidence" value="ECO:0007669"/>
    <property type="project" value="TreeGrafter"/>
</dbReference>
<dbReference type="SUPFAM" id="SSF54211">
    <property type="entry name" value="Ribosomal protein S5 domain 2-like"/>
    <property type="match status" value="1"/>
</dbReference>
<dbReference type="GO" id="GO:0005730">
    <property type="term" value="C:nucleolus"/>
    <property type="evidence" value="ECO:0007669"/>
    <property type="project" value="UniProtKB-SubCell"/>
</dbReference>
<keyword evidence="8" id="KW-0694">RNA-binding</keyword>
<dbReference type="InterPro" id="IPR036345">
    <property type="entry name" value="ExoRNase_PH_dom2_sf"/>
</dbReference>
<dbReference type="STRING" id="7574.A0A1S3JT43"/>
<dbReference type="InParanoid" id="A0A1S3JT43"/>
<dbReference type="InterPro" id="IPR033100">
    <property type="entry name" value="Rrp45"/>
</dbReference>
<dbReference type="KEGG" id="lak:106175893"/>
<evidence type="ECO:0000256" key="7">
    <source>
        <dbReference type="ARBA" id="ARBA00022835"/>
    </source>
</evidence>
<dbReference type="InterPro" id="IPR027408">
    <property type="entry name" value="PNPase/RNase_PH_dom_sf"/>
</dbReference>
<keyword evidence="9" id="KW-0539">Nucleus</keyword>
<feature type="compositionally biased region" description="Basic and acidic residues" evidence="11">
    <location>
        <begin position="400"/>
        <end position="414"/>
    </location>
</feature>
<feature type="compositionally biased region" description="Basic and acidic residues" evidence="11">
    <location>
        <begin position="425"/>
        <end position="438"/>
    </location>
</feature>
<dbReference type="InterPro" id="IPR050590">
    <property type="entry name" value="Exosome_comp_Rrp42_subfam"/>
</dbReference>
<feature type="domain" description="Exoribonuclease phosphorolytic" evidence="12">
    <location>
        <begin position="32"/>
        <end position="163"/>
    </location>
</feature>
<evidence type="ECO:0000256" key="11">
    <source>
        <dbReference type="SAM" id="MobiDB-lite"/>
    </source>
</evidence>
<organism evidence="14 15">
    <name type="scientific">Lingula anatina</name>
    <name type="common">Brachiopod</name>
    <name type="synonym">Lingula unguis</name>
    <dbReference type="NCBI Taxonomy" id="7574"/>
    <lineage>
        <taxon>Eukaryota</taxon>
        <taxon>Metazoa</taxon>
        <taxon>Spiralia</taxon>
        <taxon>Lophotrochozoa</taxon>
        <taxon>Brachiopoda</taxon>
        <taxon>Linguliformea</taxon>
        <taxon>Lingulata</taxon>
        <taxon>Lingulida</taxon>
        <taxon>Linguloidea</taxon>
        <taxon>Lingulidae</taxon>
        <taxon>Lingula</taxon>
    </lineage>
</organism>
<reference evidence="15" key="1">
    <citation type="submission" date="2025-08" db="UniProtKB">
        <authorList>
            <consortium name="RefSeq"/>
        </authorList>
    </citation>
    <scope>IDENTIFICATION</scope>
    <source>
        <tissue evidence="15">Gonads</tissue>
    </source>
</reference>
<evidence type="ECO:0000256" key="10">
    <source>
        <dbReference type="ARBA" id="ARBA00032660"/>
    </source>
</evidence>
<dbReference type="Pfam" id="PF03725">
    <property type="entry name" value="RNase_PH_C"/>
    <property type="match status" value="1"/>
</dbReference>
<evidence type="ECO:0000256" key="6">
    <source>
        <dbReference type="ARBA" id="ARBA00022552"/>
    </source>
</evidence>
<dbReference type="GO" id="GO:0000177">
    <property type="term" value="C:cytoplasmic exosome (RNase complex)"/>
    <property type="evidence" value="ECO:0007669"/>
    <property type="project" value="TreeGrafter"/>
</dbReference>
<keyword evidence="14" id="KW-1185">Reference proteome</keyword>
<dbReference type="InterPro" id="IPR015847">
    <property type="entry name" value="ExoRNase_PH_dom2"/>
</dbReference>
<dbReference type="InterPro" id="IPR001247">
    <property type="entry name" value="ExoRNase_PH_dom1"/>
</dbReference>
<evidence type="ECO:0000313" key="15">
    <source>
        <dbReference type="RefSeq" id="XP_013413507.1"/>
    </source>
</evidence>
<dbReference type="Pfam" id="PF01138">
    <property type="entry name" value="RNase_PH"/>
    <property type="match status" value="1"/>
</dbReference>
<evidence type="ECO:0000256" key="9">
    <source>
        <dbReference type="ARBA" id="ARBA00023242"/>
    </source>
</evidence>
<dbReference type="OMA" id="CDIQQPK"/>
<dbReference type="CDD" id="cd11368">
    <property type="entry name" value="RNase_PH_RRP45"/>
    <property type="match status" value="1"/>
</dbReference>
<evidence type="ECO:0000256" key="8">
    <source>
        <dbReference type="ARBA" id="ARBA00022884"/>
    </source>
</evidence>
<comment type="subcellular location">
    <subcellularLocation>
        <location evidence="1">Cytoplasm</location>
    </subcellularLocation>
    <subcellularLocation>
        <location evidence="2">Nucleus</location>
        <location evidence="2">Nucleolus</location>
    </subcellularLocation>
</comment>
<dbReference type="GO" id="GO:0000176">
    <property type="term" value="C:nuclear exosome (RNase complex)"/>
    <property type="evidence" value="ECO:0007669"/>
    <property type="project" value="TreeGrafter"/>
</dbReference>
<dbReference type="GO" id="GO:0034473">
    <property type="term" value="P:U1 snRNA 3'-end processing"/>
    <property type="evidence" value="ECO:0007669"/>
    <property type="project" value="TreeGrafter"/>
</dbReference>
<dbReference type="FunFam" id="3.30.230.70:FF:000005">
    <property type="entry name" value="Exosome complex component RRP45"/>
    <property type="match status" value="1"/>
</dbReference>
<evidence type="ECO:0000256" key="4">
    <source>
        <dbReference type="ARBA" id="ARBA00019572"/>
    </source>
</evidence>
<proteinExistence type="inferred from homology"/>
<dbReference type="SUPFAM" id="SSF55666">
    <property type="entry name" value="Ribonuclease PH domain 2-like"/>
    <property type="match status" value="1"/>
</dbReference>
<dbReference type="GO" id="GO:0034476">
    <property type="term" value="P:U5 snRNA 3'-end processing"/>
    <property type="evidence" value="ECO:0007669"/>
    <property type="project" value="TreeGrafter"/>
</dbReference>
<dbReference type="Proteomes" id="UP000085678">
    <property type="component" value="Unplaced"/>
</dbReference>
<dbReference type="FunCoup" id="A0A1S3JT43">
    <property type="interactions" value="1860"/>
</dbReference>
<evidence type="ECO:0000256" key="3">
    <source>
        <dbReference type="ARBA" id="ARBA00006678"/>
    </source>
</evidence>
<dbReference type="Gene3D" id="3.30.230.70">
    <property type="entry name" value="GHMP Kinase, N-terminal domain"/>
    <property type="match status" value="1"/>
</dbReference>
<dbReference type="AlphaFoldDB" id="A0A1S3JT43"/>
<evidence type="ECO:0000259" key="13">
    <source>
        <dbReference type="Pfam" id="PF03725"/>
    </source>
</evidence>
<keyword evidence="7" id="KW-0271">Exosome</keyword>
<dbReference type="RefSeq" id="XP_013413507.1">
    <property type="nucleotide sequence ID" value="XM_013558053.1"/>
</dbReference>
<evidence type="ECO:0000259" key="12">
    <source>
        <dbReference type="Pfam" id="PF01138"/>
    </source>
</evidence>
<evidence type="ECO:0000256" key="2">
    <source>
        <dbReference type="ARBA" id="ARBA00004604"/>
    </source>
</evidence>
<dbReference type="GO" id="GO:0071028">
    <property type="term" value="P:nuclear mRNA surveillance"/>
    <property type="evidence" value="ECO:0007669"/>
    <property type="project" value="TreeGrafter"/>
</dbReference>
<feature type="region of interest" description="Disordered" evidence="11">
    <location>
        <begin position="396"/>
        <end position="447"/>
    </location>
</feature>
<keyword evidence="6" id="KW-0698">rRNA processing</keyword>
<dbReference type="PANTHER" id="PTHR11097">
    <property type="entry name" value="EXOSOME COMPLEX EXONUCLEASE RIBOSOMAL RNA PROCESSING PROTEIN"/>
    <property type="match status" value="1"/>
</dbReference>
<dbReference type="InterPro" id="IPR020568">
    <property type="entry name" value="Ribosomal_Su5_D2-typ_SF"/>
</dbReference>
<dbReference type="OrthoDB" id="10264038at2759"/>
<dbReference type="GeneID" id="106175893"/>
<dbReference type="GO" id="GO:0071038">
    <property type="term" value="P:TRAMP-dependent tRNA surveillance pathway"/>
    <property type="evidence" value="ECO:0007669"/>
    <property type="project" value="TreeGrafter"/>
</dbReference>
<evidence type="ECO:0000313" key="14">
    <source>
        <dbReference type="Proteomes" id="UP000085678"/>
    </source>
</evidence>
<dbReference type="GO" id="GO:0035925">
    <property type="term" value="F:mRNA 3'-UTR AU-rich region binding"/>
    <property type="evidence" value="ECO:0007669"/>
    <property type="project" value="TreeGrafter"/>
</dbReference>
<gene>
    <name evidence="15" type="primary">LOC106175893</name>
</gene>
<dbReference type="PANTHER" id="PTHR11097:SF14">
    <property type="entry name" value="EXOSOME COMPLEX COMPONENT RRP45"/>
    <property type="match status" value="1"/>
</dbReference>
<dbReference type="GO" id="GO:0071035">
    <property type="term" value="P:nuclear polyadenylation-dependent rRNA catabolic process"/>
    <property type="evidence" value="ECO:0007669"/>
    <property type="project" value="TreeGrafter"/>
</dbReference>
<evidence type="ECO:0000256" key="5">
    <source>
        <dbReference type="ARBA" id="ARBA00022490"/>
    </source>
</evidence>
<keyword evidence="5" id="KW-0963">Cytoplasm</keyword>
<feature type="domain" description="Exoribonuclease phosphorolytic" evidence="13">
    <location>
        <begin position="189"/>
        <end position="255"/>
    </location>
</feature>
<name>A0A1S3JT43_LINAN</name>
<comment type="similarity">
    <text evidence="3">Belongs to the RNase PH family.</text>
</comment>
<evidence type="ECO:0000256" key="1">
    <source>
        <dbReference type="ARBA" id="ARBA00004496"/>
    </source>
</evidence>